<keyword evidence="3 7" id="KW-1133">Transmembrane helix</keyword>
<dbReference type="InterPro" id="IPR049326">
    <property type="entry name" value="Rhodopsin_dom_fungi"/>
</dbReference>
<dbReference type="PANTHER" id="PTHR33048">
    <property type="entry name" value="PTH11-LIKE INTEGRAL MEMBRANE PROTEIN (AFU_ORTHOLOGUE AFUA_5G11245)"/>
    <property type="match status" value="1"/>
</dbReference>
<feature type="region of interest" description="Disordered" evidence="6">
    <location>
        <begin position="297"/>
        <end position="322"/>
    </location>
</feature>
<sequence>MSSVYYETGRHLIAASIALAAVDVIAVAAKFWVRRKYKQGLKADDWLLVPATLLSIVFAIILSYGAFNDAIGGSIKLPVGDPGRRAEETYKLTLGRKIQWPFLVLHPIAMGLVRCSFLLFYLRIFSVNRARIFVLISIGVVVAWSISFFFAELFQCGANFTSNWSMTLFLVHCPDTLWILFFSFLTAAILDVYILILPMPFILRLKLPLTKKLGVMSILVVGAATVVASVIRLSILAPSIFSVTTGGAPVSYEQRSARLSSTIYWGQVELGVAIFVACLPTIQKVLRPQEGTGFLSRLGMTGNSSRASTKNSKHSFNTSASSRAMGKPQILVDQSVDVAYEDADNRPILGRGMKRTKNGEENMSDIEMHAGLGRDHAQARTNY</sequence>
<feature type="transmembrane region" description="Helical" evidence="7">
    <location>
        <begin position="45"/>
        <end position="67"/>
    </location>
</feature>
<reference evidence="9" key="1">
    <citation type="submission" date="2023-01" db="EMBL/GenBank/DDBJ databases">
        <authorList>
            <person name="Van Ghelder C."/>
            <person name="Rancurel C."/>
        </authorList>
    </citation>
    <scope>NUCLEOTIDE SEQUENCE</scope>
    <source>
        <strain evidence="9">CNCM I-4278</strain>
    </source>
</reference>
<dbReference type="AlphaFoldDB" id="A0A9W4XQV3"/>
<feature type="compositionally biased region" description="Polar residues" evidence="6">
    <location>
        <begin position="301"/>
        <end position="322"/>
    </location>
</feature>
<protein>
    <recommendedName>
        <fullName evidence="8">Rhodopsin domain-containing protein</fullName>
    </recommendedName>
</protein>
<dbReference type="PANTHER" id="PTHR33048:SF157">
    <property type="entry name" value="INTEGRAL MEMBRANE PROTEIN"/>
    <property type="match status" value="1"/>
</dbReference>
<feature type="transmembrane region" description="Helical" evidence="7">
    <location>
        <begin position="98"/>
        <end position="120"/>
    </location>
</feature>
<accession>A0A9W4XQV3</accession>
<comment type="caution">
    <text evidence="9">The sequence shown here is derived from an EMBL/GenBank/DDBJ whole genome shotgun (WGS) entry which is preliminary data.</text>
</comment>
<keyword evidence="4 7" id="KW-0472">Membrane</keyword>
<evidence type="ECO:0000256" key="3">
    <source>
        <dbReference type="ARBA" id="ARBA00022989"/>
    </source>
</evidence>
<keyword evidence="2 7" id="KW-0812">Transmembrane</keyword>
<gene>
    <name evidence="9" type="ORF">PDIGIT_LOCUS2413</name>
</gene>
<dbReference type="OrthoDB" id="5393606at2759"/>
<name>A0A9W4XQV3_9PLEO</name>
<evidence type="ECO:0000313" key="9">
    <source>
        <dbReference type="EMBL" id="CAI6289858.1"/>
    </source>
</evidence>
<evidence type="ECO:0000256" key="4">
    <source>
        <dbReference type="ARBA" id="ARBA00023136"/>
    </source>
</evidence>
<proteinExistence type="inferred from homology"/>
<dbReference type="GO" id="GO:0016020">
    <property type="term" value="C:membrane"/>
    <property type="evidence" value="ECO:0007669"/>
    <property type="project" value="UniProtKB-SubCell"/>
</dbReference>
<evidence type="ECO:0000256" key="1">
    <source>
        <dbReference type="ARBA" id="ARBA00004141"/>
    </source>
</evidence>
<dbReference type="EMBL" id="CAOQHR010000002">
    <property type="protein sequence ID" value="CAI6289858.1"/>
    <property type="molecule type" value="Genomic_DNA"/>
</dbReference>
<feature type="transmembrane region" description="Helical" evidence="7">
    <location>
        <begin position="12"/>
        <end position="33"/>
    </location>
</feature>
<evidence type="ECO:0000256" key="5">
    <source>
        <dbReference type="ARBA" id="ARBA00038359"/>
    </source>
</evidence>
<comment type="subcellular location">
    <subcellularLocation>
        <location evidence="1">Membrane</location>
        <topology evidence="1">Multi-pass membrane protein</topology>
    </subcellularLocation>
</comment>
<evidence type="ECO:0000313" key="10">
    <source>
        <dbReference type="Proteomes" id="UP001152607"/>
    </source>
</evidence>
<dbReference type="Pfam" id="PF20684">
    <property type="entry name" value="Fung_rhodopsin"/>
    <property type="match status" value="1"/>
</dbReference>
<dbReference type="InterPro" id="IPR052337">
    <property type="entry name" value="SAT4-like"/>
</dbReference>
<evidence type="ECO:0000256" key="7">
    <source>
        <dbReference type="SAM" id="Phobius"/>
    </source>
</evidence>
<evidence type="ECO:0000256" key="2">
    <source>
        <dbReference type="ARBA" id="ARBA00022692"/>
    </source>
</evidence>
<evidence type="ECO:0000259" key="8">
    <source>
        <dbReference type="Pfam" id="PF20684"/>
    </source>
</evidence>
<organism evidence="9 10">
    <name type="scientific">Periconia digitata</name>
    <dbReference type="NCBI Taxonomy" id="1303443"/>
    <lineage>
        <taxon>Eukaryota</taxon>
        <taxon>Fungi</taxon>
        <taxon>Dikarya</taxon>
        <taxon>Ascomycota</taxon>
        <taxon>Pezizomycotina</taxon>
        <taxon>Dothideomycetes</taxon>
        <taxon>Pleosporomycetidae</taxon>
        <taxon>Pleosporales</taxon>
        <taxon>Massarineae</taxon>
        <taxon>Periconiaceae</taxon>
        <taxon>Periconia</taxon>
    </lineage>
</organism>
<keyword evidence="10" id="KW-1185">Reference proteome</keyword>
<comment type="similarity">
    <text evidence="5">Belongs to the SAT4 family.</text>
</comment>
<evidence type="ECO:0000256" key="6">
    <source>
        <dbReference type="SAM" id="MobiDB-lite"/>
    </source>
</evidence>
<feature type="domain" description="Rhodopsin" evidence="8">
    <location>
        <begin position="30"/>
        <end position="287"/>
    </location>
</feature>
<dbReference type="Proteomes" id="UP001152607">
    <property type="component" value="Unassembled WGS sequence"/>
</dbReference>
<feature type="transmembrane region" description="Helical" evidence="7">
    <location>
        <begin position="177"/>
        <end position="203"/>
    </location>
</feature>
<feature type="transmembrane region" description="Helical" evidence="7">
    <location>
        <begin position="132"/>
        <end position="151"/>
    </location>
</feature>
<feature type="transmembrane region" description="Helical" evidence="7">
    <location>
        <begin position="215"/>
        <end position="243"/>
    </location>
</feature>